<dbReference type="Proteomes" id="UP000030106">
    <property type="component" value="Unassembled WGS sequence"/>
</dbReference>
<evidence type="ECO:0000313" key="1">
    <source>
        <dbReference type="EMBL" id="KGQ02471.1"/>
    </source>
</evidence>
<name>A0A0A2V3U0_BEABA</name>
<evidence type="ECO:0000313" key="2">
    <source>
        <dbReference type="Proteomes" id="UP000030106"/>
    </source>
</evidence>
<gene>
    <name evidence="1" type="ORF">BBAD15_g12315</name>
</gene>
<sequence>MAPNLSKIKLAELEQMIVSKLQGEGNITEEAIGGTIISCSTKTVQNRRSNILRYGTIDVPRDTVGRPKKITDNMWLALEAMNEVTPMNQQSMANFPKTAFHYG</sequence>
<accession>A0A0A2V3U0</accession>
<comment type="caution">
    <text evidence="1">The sequence shown here is derived from an EMBL/GenBank/DDBJ whole genome shotgun (WGS) entry which is preliminary data.</text>
</comment>
<protein>
    <submittedName>
        <fullName evidence="1">Uncharacterized protein</fullName>
    </submittedName>
</protein>
<dbReference type="EMBL" id="ANFO01001519">
    <property type="protein sequence ID" value="KGQ02471.1"/>
    <property type="molecule type" value="Genomic_DNA"/>
</dbReference>
<dbReference type="HOGENOM" id="CLU_2293652_0_0_1"/>
<dbReference type="AlphaFoldDB" id="A0A0A2V3U0"/>
<reference evidence="1 2" key="1">
    <citation type="submission" date="2012-10" db="EMBL/GenBank/DDBJ databases">
        <title>Genome sequencing and analysis of entomopathogenic fungi Beauveria bassiana D1-5.</title>
        <authorList>
            <person name="Li Q."/>
            <person name="Wang L."/>
            <person name="Zhang Z."/>
            <person name="Wang Q."/>
            <person name="Ren J."/>
            <person name="Wang M."/>
            <person name="Xu W."/>
            <person name="Wang J."/>
            <person name="Lu Y."/>
            <person name="Du Q."/>
            <person name="Sun Z."/>
        </authorList>
    </citation>
    <scope>NUCLEOTIDE SEQUENCE [LARGE SCALE GENOMIC DNA]</scope>
    <source>
        <strain evidence="1 2">D1-5</strain>
    </source>
</reference>
<organism evidence="1 2">
    <name type="scientific">Beauveria bassiana D1-5</name>
    <dbReference type="NCBI Taxonomy" id="1245745"/>
    <lineage>
        <taxon>Eukaryota</taxon>
        <taxon>Fungi</taxon>
        <taxon>Dikarya</taxon>
        <taxon>Ascomycota</taxon>
        <taxon>Pezizomycotina</taxon>
        <taxon>Sordariomycetes</taxon>
        <taxon>Hypocreomycetidae</taxon>
        <taxon>Hypocreales</taxon>
        <taxon>Cordycipitaceae</taxon>
        <taxon>Beauveria</taxon>
    </lineage>
</organism>
<proteinExistence type="predicted"/>